<dbReference type="PANTHER" id="PTHR33442:SF5">
    <property type="entry name" value="BIFUNCTIONAL TRANS-3-HYDROXY-L-PROLINE DEHYDRATASE_2-EPIMERASE"/>
    <property type="match status" value="1"/>
</dbReference>
<evidence type="ECO:0000256" key="1">
    <source>
        <dbReference type="ARBA" id="ARBA00007529"/>
    </source>
</evidence>
<dbReference type="Gene3D" id="3.10.310.10">
    <property type="entry name" value="Diaminopimelate Epimerase, Chain A, domain 1"/>
    <property type="match status" value="2"/>
</dbReference>
<protein>
    <submittedName>
        <fullName evidence="2">Proline racemase</fullName>
    </submittedName>
</protein>
<keyword evidence="3" id="KW-1185">Reference proteome</keyword>
<dbReference type="RefSeq" id="WP_203910592.1">
    <property type="nucleotide sequence ID" value="NZ_BONY01000030.1"/>
</dbReference>
<dbReference type="AlphaFoldDB" id="A0A8J3Q9T5"/>
<dbReference type="FunFam" id="3.10.310.10:FF:000005">
    <property type="entry name" value="Proline racemase"/>
    <property type="match status" value="1"/>
</dbReference>
<dbReference type="SUPFAM" id="SSF54506">
    <property type="entry name" value="Diaminopimelate epimerase-like"/>
    <property type="match status" value="1"/>
</dbReference>
<evidence type="ECO:0000313" key="3">
    <source>
        <dbReference type="Proteomes" id="UP000612899"/>
    </source>
</evidence>
<organism evidence="2 3">
    <name type="scientific">Rhizocola hellebori</name>
    <dbReference type="NCBI Taxonomy" id="1392758"/>
    <lineage>
        <taxon>Bacteria</taxon>
        <taxon>Bacillati</taxon>
        <taxon>Actinomycetota</taxon>
        <taxon>Actinomycetes</taxon>
        <taxon>Micromonosporales</taxon>
        <taxon>Micromonosporaceae</taxon>
        <taxon>Rhizocola</taxon>
    </lineage>
</organism>
<gene>
    <name evidence="2" type="ORF">Rhe02_48500</name>
</gene>
<dbReference type="EMBL" id="BONY01000030">
    <property type="protein sequence ID" value="GIH06783.1"/>
    <property type="molecule type" value="Genomic_DNA"/>
</dbReference>
<dbReference type="PANTHER" id="PTHR33442">
    <property type="entry name" value="TRANS-3-HYDROXY-L-PROLINE DEHYDRATASE"/>
    <property type="match status" value="1"/>
</dbReference>
<dbReference type="GO" id="GO:0047580">
    <property type="term" value="F:4-hydroxyproline epimerase activity"/>
    <property type="evidence" value="ECO:0007669"/>
    <property type="project" value="TreeGrafter"/>
</dbReference>
<comment type="caution">
    <text evidence="2">The sequence shown here is derived from an EMBL/GenBank/DDBJ whole genome shotgun (WGS) entry which is preliminary data.</text>
</comment>
<dbReference type="FunFam" id="3.10.310.10:FF:000003">
    <property type="entry name" value="Proline racemase"/>
    <property type="match status" value="1"/>
</dbReference>
<dbReference type="SFLD" id="SFLDS00028">
    <property type="entry name" value="Proline_Racemase"/>
    <property type="match status" value="1"/>
</dbReference>
<accession>A0A8J3Q9T5</accession>
<proteinExistence type="inferred from homology"/>
<reference evidence="2" key="1">
    <citation type="submission" date="2021-01" db="EMBL/GenBank/DDBJ databases">
        <title>Whole genome shotgun sequence of Rhizocola hellebori NBRC 109834.</title>
        <authorList>
            <person name="Komaki H."/>
            <person name="Tamura T."/>
        </authorList>
    </citation>
    <scope>NUCLEOTIDE SEQUENCE</scope>
    <source>
        <strain evidence="2">NBRC 109834</strain>
    </source>
</reference>
<evidence type="ECO:0000313" key="2">
    <source>
        <dbReference type="EMBL" id="GIH06783.1"/>
    </source>
</evidence>
<dbReference type="Proteomes" id="UP000612899">
    <property type="component" value="Unassembled WGS sequence"/>
</dbReference>
<sequence>MKASRVVHVVDSHTEGMPTRVVTGGIGVIPGDTMAQRRLHFMAHLDHLRTWLMFEPHGHAAMSGAILQPPTRPDADYGVLFIEVSGCLPMCGHGTIGVATVLVETGMVEVTEPVTTVRLDTPAGLVTAQVQVSDGVATSVTITNVASFSAGLDLSAGGVRYDLAFGGNFFAIVEMADLGLTLQSPKRELLDAGLELMAAINAKAEPVHPLDEGIRGCHHVYLAGQGSDARHSRHAMAIHPGWFDRSPCGTGTSARMAQLHARGLLPLDTDFVNEGILGTRFLGRLTETTSVGDFAAVVPTITGRAWLTGTAQHWLAPDDPFPAGFLL</sequence>
<dbReference type="PIRSF" id="PIRSF029792">
    <property type="entry name" value="Pro_racemase"/>
    <property type="match status" value="1"/>
</dbReference>
<comment type="similarity">
    <text evidence="1">Belongs to the proline racemase family.</text>
</comment>
<name>A0A8J3Q9T5_9ACTN</name>
<dbReference type="InterPro" id="IPR008794">
    <property type="entry name" value="Pro_racemase_fam"/>
</dbReference>
<dbReference type="Pfam" id="PF05544">
    <property type="entry name" value="Pro_racemase"/>
    <property type="match status" value="1"/>
</dbReference>